<dbReference type="Pfam" id="PF00486">
    <property type="entry name" value="Trans_reg_C"/>
    <property type="match status" value="1"/>
</dbReference>
<evidence type="ECO:0000256" key="5">
    <source>
        <dbReference type="ARBA" id="ARBA00023125"/>
    </source>
</evidence>
<feature type="domain" description="OmpR/PhoB-type" evidence="11">
    <location>
        <begin position="128"/>
        <end position="224"/>
    </location>
</feature>
<evidence type="ECO:0000313" key="13">
    <source>
        <dbReference type="Proteomes" id="UP000184394"/>
    </source>
</evidence>
<dbReference type="PANTHER" id="PTHR48111:SF21">
    <property type="entry name" value="DNA-BINDING DUAL MASTER TRANSCRIPTIONAL REGULATOR RPAA"/>
    <property type="match status" value="1"/>
</dbReference>
<evidence type="ECO:0000256" key="2">
    <source>
        <dbReference type="ARBA" id="ARBA00022553"/>
    </source>
</evidence>
<evidence type="ECO:0000256" key="9">
    <source>
        <dbReference type="PROSITE-ProRule" id="PRU01091"/>
    </source>
</evidence>
<name>A0A1M7IZD6_RUMFL</name>
<keyword evidence="2 8" id="KW-0597">Phosphoprotein</keyword>
<keyword evidence="6" id="KW-0804">Transcription</keyword>
<protein>
    <recommendedName>
        <fullName evidence="1">Stage 0 sporulation protein A homolog</fullName>
    </recommendedName>
</protein>
<dbReference type="CDD" id="cd00383">
    <property type="entry name" value="trans_reg_C"/>
    <property type="match status" value="1"/>
</dbReference>
<dbReference type="GO" id="GO:0005829">
    <property type="term" value="C:cytosol"/>
    <property type="evidence" value="ECO:0007669"/>
    <property type="project" value="TreeGrafter"/>
</dbReference>
<dbReference type="InterPro" id="IPR039420">
    <property type="entry name" value="WalR-like"/>
</dbReference>
<evidence type="ECO:0000259" key="10">
    <source>
        <dbReference type="PROSITE" id="PS50110"/>
    </source>
</evidence>
<gene>
    <name evidence="12" type="ORF">SAMN04487860_10544</name>
</gene>
<evidence type="ECO:0000256" key="4">
    <source>
        <dbReference type="ARBA" id="ARBA00023015"/>
    </source>
</evidence>
<dbReference type="Proteomes" id="UP000184394">
    <property type="component" value="Unassembled WGS sequence"/>
</dbReference>
<dbReference type="InterPro" id="IPR036388">
    <property type="entry name" value="WH-like_DNA-bd_sf"/>
</dbReference>
<dbReference type="AlphaFoldDB" id="A0A1M7IZD6"/>
<dbReference type="PROSITE" id="PS50110">
    <property type="entry name" value="RESPONSE_REGULATORY"/>
    <property type="match status" value="1"/>
</dbReference>
<dbReference type="Gene3D" id="3.40.50.2300">
    <property type="match status" value="1"/>
</dbReference>
<keyword evidence="3" id="KW-0902">Two-component regulatory system</keyword>
<dbReference type="OrthoDB" id="9790442at2"/>
<dbReference type="GO" id="GO:0000976">
    <property type="term" value="F:transcription cis-regulatory region binding"/>
    <property type="evidence" value="ECO:0007669"/>
    <property type="project" value="TreeGrafter"/>
</dbReference>
<dbReference type="RefSeq" id="WP_072950057.1">
    <property type="nucleotide sequence ID" value="NZ_FRCT01000005.1"/>
</dbReference>
<evidence type="ECO:0000256" key="3">
    <source>
        <dbReference type="ARBA" id="ARBA00023012"/>
    </source>
</evidence>
<dbReference type="SUPFAM" id="SSF52172">
    <property type="entry name" value="CheY-like"/>
    <property type="match status" value="1"/>
</dbReference>
<dbReference type="Gene3D" id="1.10.10.10">
    <property type="entry name" value="Winged helix-like DNA-binding domain superfamily/Winged helix DNA-binding domain"/>
    <property type="match status" value="1"/>
</dbReference>
<sequence length="225" mass="25428">MKKILLIEDDTEICEVIANYFNNKGTEVVAVNSGGEAFDIIRNDDISGYELILLDIMLPETDGFTLCRQLRMRSDVPVIFITARGREEDILYGYDLGCDDYIVKPFLLSALYSKCEALVRRSGNGDSNKVLSCGGISLDPRTLRCFADGNEVELPPKEFAILRYLLEHENWAVTRDTLLDRIWGYDYFGSDRVVDNHIKKLRKALGNAGSQIKTLVGRGYKLTKE</sequence>
<evidence type="ECO:0000256" key="6">
    <source>
        <dbReference type="ARBA" id="ARBA00023163"/>
    </source>
</evidence>
<feature type="domain" description="Response regulatory" evidence="10">
    <location>
        <begin position="3"/>
        <end position="119"/>
    </location>
</feature>
<feature type="DNA-binding region" description="OmpR/PhoB-type" evidence="9">
    <location>
        <begin position="128"/>
        <end position="224"/>
    </location>
</feature>
<accession>A0A1M7IZD6</accession>
<dbReference type="SMART" id="SM00862">
    <property type="entry name" value="Trans_reg_C"/>
    <property type="match status" value="1"/>
</dbReference>
<reference evidence="12 13" key="1">
    <citation type="submission" date="2016-11" db="EMBL/GenBank/DDBJ databases">
        <authorList>
            <person name="Jaros S."/>
            <person name="Januszkiewicz K."/>
            <person name="Wedrychowicz H."/>
        </authorList>
    </citation>
    <scope>NUCLEOTIDE SEQUENCE [LARGE SCALE GENOMIC DNA]</scope>
    <source>
        <strain evidence="12 13">Y1</strain>
    </source>
</reference>
<feature type="modified residue" description="4-aspartylphosphate" evidence="8">
    <location>
        <position position="55"/>
    </location>
</feature>
<evidence type="ECO:0000256" key="7">
    <source>
        <dbReference type="ARBA" id="ARBA00024867"/>
    </source>
</evidence>
<dbReference type="GO" id="GO:0000156">
    <property type="term" value="F:phosphorelay response regulator activity"/>
    <property type="evidence" value="ECO:0007669"/>
    <property type="project" value="TreeGrafter"/>
</dbReference>
<keyword evidence="4" id="KW-0805">Transcription regulation</keyword>
<proteinExistence type="predicted"/>
<organism evidence="12 13">
    <name type="scientific">Ruminococcus flavefaciens</name>
    <dbReference type="NCBI Taxonomy" id="1265"/>
    <lineage>
        <taxon>Bacteria</taxon>
        <taxon>Bacillati</taxon>
        <taxon>Bacillota</taxon>
        <taxon>Clostridia</taxon>
        <taxon>Eubacteriales</taxon>
        <taxon>Oscillospiraceae</taxon>
        <taxon>Ruminococcus</taxon>
    </lineage>
</organism>
<dbReference type="EMBL" id="FRCT01000005">
    <property type="protein sequence ID" value="SHM46204.1"/>
    <property type="molecule type" value="Genomic_DNA"/>
</dbReference>
<dbReference type="InterPro" id="IPR001867">
    <property type="entry name" value="OmpR/PhoB-type_DNA-bd"/>
</dbReference>
<dbReference type="PROSITE" id="PS51755">
    <property type="entry name" value="OMPR_PHOB"/>
    <property type="match status" value="1"/>
</dbReference>
<dbReference type="GO" id="GO:0006355">
    <property type="term" value="P:regulation of DNA-templated transcription"/>
    <property type="evidence" value="ECO:0007669"/>
    <property type="project" value="InterPro"/>
</dbReference>
<evidence type="ECO:0000259" key="11">
    <source>
        <dbReference type="PROSITE" id="PS51755"/>
    </source>
</evidence>
<evidence type="ECO:0000256" key="8">
    <source>
        <dbReference type="PROSITE-ProRule" id="PRU00169"/>
    </source>
</evidence>
<keyword evidence="5 9" id="KW-0238">DNA-binding</keyword>
<dbReference type="InterPro" id="IPR011006">
    <property type="entry name" value="CheY-like_superfamily"/>
</dbReference>
<comment type="function">
    <text evidence="7">May play the central regulatory role in sporulation. It may be an element of the effector pathway responsible for the activation of sporulation genes in response to nutritional stress. Spo0A may act in concert with spo0H (a sigma factor) to control the expression of some genes that are critical to the sporulation process.</text>
</comment>
<dbReference type="InterPro" id="IPR001789">
    <property type="entry name" value="Sig_transdc_resp-reg_receiver"/>
</dbReference>
<dbReference type="SMART" id="SM00448">
    <property type="entry name" value="REC"/>
    <property type="match status" value="1"/>
</dbReference>
<dbReference type="Pfam" id="PF00072">
    <property type="entry name" value="Response_reg"/>
    <property type="match status" value="1"/>
</dbReference>
<dbReference type="PANTHER" id="PTHR48111">
    <property type="entry name" value="REGULATOR OF RPOS"/>
    <property type="match status" value="1"/>
</dbReference>
<dbReference type="CDD" id="cd17574">
    <property type="entry name" value="REC_OmpR"/>
    <property type="match status" value="1"/>
</dbReference>
<evidence type="ECO:0000256" key="1">
    <source>
        <dbReference type="ARBA" id="ARBA00018672"/>
    </source>
</evidence>
<evidence type="ECO:0000313" key="12">
    <source>
        <dbReference type="EMBL" id="SHM46204.1"/>
    </source>
</evidence>
<dbReference type="GO" id="GO:0032993">
    <property type="term" value="C:protein-DNA complex"/>
    <property type="evidence" value="ECO:0007669"/>
    <property type="project" value="TreeGrafter"/>
</dbReference>